<dbReference type="SUPFAM" id="SSF53448">
    <property type="entry name" value="Nucleotide-diphospho-sugar transferases"/>
    <property type="match status" value="1"/>
</dbReference>
<dbReference type="InterPro" id="IPR029044">
    <property type="entry name" value="Nucleotide-diphossugar_trans"/>
</dbReference>
<gene>
    <name evidence="1" type="ORF">Q73A0000_11190</name>
</gene>
<evidence type="ECO:0008006" key="3">
    <source>
        <dbReference type="Google" id="ProtNLM"/>
    </source>
</evidence>
<evidence type="ECO:0000313" key="2">
    <source>
        <dbReference type="Proteomes" id="UP000594195"/>
    </source>
</evidence>
<reference evidence="1 2" key="1">
    <citation type="submission" date="2019-05" db="EMBL/GenBank/DDBJ databases">
        <title>Chryseobacterium sp. isolated from King George Island, maritime Antarctica.</title>
        <authorList>
            <person name="Peng X."/>
        </authorList>
    </citation>
    <scope>NUCLEOTIDE SEQUENCE [LARGE SCALE GENOMIC DNA]</scope>
    <source>
        <strain evidence="1 2">7-3A</strain>
    </source>
</reference>
<protein>
    <recommendedName>
        <fullName evidence="3">Glycosyltransferase 2-like domain-containing protein</fullName>
    </recommendedName>
</protein>
<name>A0A7M2Y9U7_9FLAO</name>
<evidence type="ECO:0000313" key="1">
    <source>
        <dbReference type="EMBL" id="QOW10880.1"/>
    </source>
</evidence>
<dbReference type="AlphaFoldDB" id="A0A7M2Y9U7"/>
<dbReference type="EMBL" id="CP040442">
    <property type="protein sequence ID" value="QOW10880.1"/>
    <property type="molecule type" value="Genomic_DNA"/>
</dbReference>
<dbReference type="RefSeq" id="WP_193811045.1">
    <property type="nucleotide sequence ID" value="NZ_CP040442.1"/>
</dbReference>
<dbReference type="KEGG" id="kfa:Q73A0000_11190"/>
<organism evidence="1 2">
    <name type="scientific">Kaistella flava</name>
    <name type="common">ex Peng et al. 2021</name>
    <dbReference type="NCBI Taxonomy" id="2038776"/>
    <lineage>
        <taxon>Bacteria</taxon>
        <taxon>Pseudomonadati</taxon>
        <taxon>Bacteroidota</taxon>
        <taxon>Flavobacteriia</taxon>
        <taxon>Flavobacteriales</taxon>
        <taxon>Weeksellaceae</taxon>
        <taxon>Chryseobacterium group</taxon>
        <taxon>Kaistella</taxon>
    </lineage>
</organism>
<accession>A0A7M2Y9U7</accession>
<dbReference type="Gene3D" id="3.90.550.10">
    <property type="entry name" value="Spore Coat Polysaccharide Biosynthesis Protein SpsA, Chain A"/>
    <property type="match status" value="1"/>
</dbReference>
<sequence length="264" mass="31676">MLLFEVLHLTFLMKFDSKVRSQIKNHKSIPVIIINFNQLYYLKQLINFLQKRDFSNIVIIDNASSYKPLLEYYRKIKDKVVVESLENNLGHDVFFKNKKLQKKYGKGFYFLTDSDIIPNEKLPDDFATTMLNYLFKYYKRVNKVGFAIDTQNIPDYYPLKEKVNIWEKRYWLAEIEKEVYFANIDTTFALYKPKYPKTFFKLFDFMTGLRLAGNFTCKHGGWYIDPKNLTEENRYYIQTANKSSSWKLDENGKQVSEEYDHFIK</sequence>
<keyword evidence="2" id="KW-1185">Reference proteome</keyword>
<proteinExistence type="predicted"/>
<dbReference type="Proteomes" id="UP000594195">
    <property type="component" value="Chromosome"/>
</dbReference>